<proteinExistence type="predicted"/>
<dbReference type="Gene3D" id="3.40.30.10">
    <property type="entry name" value="Glutaredoxin"/>
    <property type="match status" value="1"/>
</dbReference>
<feature type="domain" description="Thioredoxin" evidence="1">
    <location>
        <begin position="16"/>
        <end position="153"/>
    </location>
</feature>
<dbReference type="PANTHER" id="PTHR42852">
    <property type="entry name" value="THIOL:DISULFIDE INTERCHANGE PROTEIN DSBE"/>
    <property type="match status" value="1"/>
</dbReference>
<dbReference type="PROSITE" id="PS51352">
    <property type="entry name" value="THIOREDOXIN_2"/>
    <property type="match status" value="1"/>
</dbReference>
<protein>
    <submittedName>
        <fullName evidence="2">Thiol-disulfide oxidoreductase ResA</fullName>
    </submittedName>
</protein>
<dbReference type="InterPro" id="IPR000866">
    <property type="entry name" value="AhpC/TSA"/>
</dbReference>
<dbReference type="InterPro" id="IPR036249">
    <property type="entry name" value="Thioredoxin-like_sf"/>
</dbReference>
<sequence>MRCIPFILSLFVVLFTANPGNCSSVILKDTSGHRIPFDSLKGKWVLINYWASWCQPCLDEIAELNRFYKKSSDKVALFAVNYDSLPLSHQLALIRKYNISYPSLQYNPARELKLGDIRGVPATFVFSPEGKLRDALYGNQTVESLNRAIRSNS</sequence>
<dbReference type="SUPFAM" id="SSF52833">
    <property type="entry name" value="Thioredoxin-like"/>
    <property type="match status" value="1"/>
</dbReference>
<name>A0A0W0VVT3_9GAMM</name>
<dbReference type="RefSeq" id="WP_058453616.1">
    <property type="nucleotide sequence ID" value="NZ_CAAAIB010000001.1"/>
</dbReference>
<evidence type="ECO:0000313" key="2">
    <source>
        <dbReference type="EMBL" id="KTD24065.1"/>
    </source>
</evidence>
<keyword evidence="3" id="KW-1185">Reference proteome</keyword>
<dbReference type="STRING" id="466.Lmac_2938"/>
<evidence type="ECO:0000259" key="1">
    <source>
        <dbReference type="PROSITE" id="PS51352"/>
    </source>
</evidence>
<accession>A0A0W0VVT3</accession>
<dbReference type="Proteomes" id="UP000054908">
    <property type="component" value="Unassembled WGS sequence"/>
</dbReference>
<comment type="caution">
    <text evidence="2">The sequence shown here is derived from an EMBL/GenBank/DDBJ whole genome shotgun (WGS) entry which is preliminary data.</text>
</comment>
<dbReference type="CDD" id="cd02966">
    <property type="entry name" value="TlpA_like_family"/>
    <property type="match status" value="1"/>
</dbReference>
<organism evidence="2 3">
    <name type="scientific">Legionella maceachernii</name>
    <dbReference type="NCBI Taxonomy" id="466"/>
    <lineage>
        <taxon>Bacteria</taxon>
        <taxon>Pseudomonadati</taxon>
        <taxon>Pseudomonadota</taxon>
        <taxon>Gammaproteobacteria</taxon>
        <taxon>Legionellales</taxon>
        <taxon>Legionellaceae</taxon>
        <taxon>Legionella</taxon>
    </lineage>
</organism>
<gene>
    <name evidence="2" type="primary">resA</name>
    <name evidence="2" type="ORF">Lmac_2938</name>
</gene>
<dbReference type="EMBL" id="LNYL01000051">
    <property type="protein sequence ID" value="KTD24065.1"/>
    <property type="molecule type" value="Genomic_DNA"/>
</dbReference>
<dbReference type="OrthoDB" id="9796554at2"/>
<dbReference type="PATRIC" id="fig|466.6.peg.3149"/>
<dbReference type="GO" id="GO:0016209">
    <property type="term" value="F:antioxidant activity"/>
    <property type="evidence" value="ECO:0007669"/>
    <property type="project" value="InterPro"/>
</dbReference>
<dbReference type="PANTHER" id="PTHR42852:SF18">
    <property type="entry name" value="CHROMOSOME UNDETERMINED SCAFFOLD_47, WHOLE GENOME SHOTGUN SEQUENCE"/>
    <property type="match status" value="1"/>
</dbReference>
<dbReference type="AlphaFoldDB" id="A0A0W0VVT3"/>
<dbReference type="Pfam" id="PF00578">
    <property type="entry name" value="AhpC-TSA"/>
    <property type="match status" value="1"/>
</dbReference>
<dbReference type="GO" id="GO:0016491">
    <property type="term" value="F:oxidoreductase activity"/>
    <property type="evidence" value="ECO:0007669"/>
    <property type="project" value="InterPro"/>
</dbReference>
<evidence type="ECO:0000313" key="3">
    <source>
        <dbReference type="Proteomes" id="UP000054908"/>
    </source>
</evidence>
<dbReference type="InterPro" id="IPR013766">
    <property type="entry name" value="Thioredoxin_domain"/>
</dbReference>
<dbReference type="InterPro" id="IPR050553">
    <property type="entry name" value="Thioredoxin_ResA/DsbE_sf"/>
</dbReference>
<reference evidence="2 3" key="1">
    <citation type="submission" date="2015-11" db="EMBL/GenBank/DDBJ databases">
        <title>Genomic analysis of 38 Legionella species identifies large and diverse effector repertoires.</title>
        <authorList>
            <person name="Burstein D."/>
            <person name="Amaro F."/>
            <person name="Zusman T."/>
            <person name="Lifshitz Z."/>
            <person name="Cohen O."/>
            <person name="Gilbert J.A."/>
            <person name="Pupko T."/>
            <person name="Shuman H.A."/>
            <person name="Segal G."/>
        </authorList>
    </citation>
    <scope>NUCLEOTIDE SEQUENCE [LARGE SCALE GENOMIC DNA]</scope>
    <source>
        <strain evidence="2 3">PX-1-G2-E2</strain>
    </source>
</reference>